<proteinExistence type="predicted"/>
<protein>
    <submittedName>
        <fullName evidence="1">Uncharacterized protein</fullName>
    </submittedName>
</protein>
<gene>
    <name evidence="1" type="ORF">MYCIT1_LOCUS18379</name>
</gene>
<organism evidence="1 2">
    <name type="scientific">Mycena citricolor</name>
    <dbReference type="NCBI Taxonomy" id="2018698"/>
    <lineage>
        <taxon>Eukaryota</taxon>
        <taxon>Fungi</taxon>
        <taxon>Dikarya</taxon>
        <taxon>Basidiomycota</taxon>
        <taxon>Agaricomycotina</taxon>
        <taxon>Agaricomycetes</taxon>
        <taxon>Agaricomycetidae</taxon>
        <taxon>Agaricales</taxon>
        <taxon>Marasmiineae</taxon>
        <taxon>Mycenaceae</taxon>
        <taxon>Mycena</taxon>
    </lineage>
</organism>
<keyword evidence="2" id="KW-1185">Reference proteome</keyword>
<evidence type="ECO:0000313" key="2">
    <source>
        <dbReference type="Proteomes" id="UP001295794"/>
    </source>
</evidence>
<dbReference type="Proteomes" id="UP001295794">
    <property type="component" value="Unassembled WGS sequence"/>
</dbReference>
<feature type="non-terminal residue" evidence="1">
    <location>
        <position position="1"/>
    </location>
</feature>
<comment type="caution">
    <text evidence="1">The sequence shown here is derived from an EMBL/GenBank/DDBJ whole genome shotgun (WGS) entry which is preliminary data.</text>
</comment>
<reference evidence="1" key="1">
    <citation type="submission" date="2023-11" db="EMBL/GenBank/DDBJ databases">
        <authorList>
            <person name="De Vega J J."/>
            <person name="De Vega J J."/>
        </authorList>
    </citation>
    <scope>NUCLEOTIDE SEQUENCE</scope>
</reference>
<dbReference type="EMBL" id="CAVNYO010000183">
    <property type="protein sequence ID" value="CAK5272615.1"/>
    <property type="molecule type" value="Genomic_DNA"/>
</dbReference>
<evidence type="ECO:0000313" key="1">
    <source>
        <dbReference type="EMBL" id="CAK5272615.1"/>
    </source>
</evidence>
<sequence>RQKAAVSGSKATLVGEKNPSANRASSCVAIKTGIFTAPAISRMRPSSLSLPFRAHTTYSRWHRSYPKTRGNAIRTSPRISSIVLPARLLSSS</sequence>
<name>A0AAD2HD71_9AGAR</name>
<dbReference type="AlphaFoldDB" id="A0AAD2HD71"/>
<accession>A0AAD2HD71</accession>